<feature type="region of interest" description="Disordered" evidence="1">
    <location>
        <begin position="574"/>
        <end position="603"/>
    </location>
</feature>
<dbReference type="InterPro" id="IPR011990">
    <property type="entry name" value="TPR-like_helical_dom_sf"/>
</dbReference>
<comment type="caution">
    <text evidence="2">The sequence shown here is derived from an EMBL/GenBank/DDBJ whole genome shotgun (WGS) entry which is preliminary data.</text>
</comment>
<feature type="compositionally biased region" description="Basic and acidic residues" evidence="1">
    <location>
        <begin position="591"/>
        <end position="603"/>
    </location>
</feature>
<dbReference type="VEuPathDB" id="FungiDB:Malapachy_3306"/>
<gene>
    <name evidence="2" type="ORF">Malapachy_3306</name>
</gene>
<keyword evidence="3" id="KW-1185">Reference proteome</keyword>
<dbReference type="EMBL" id="LGAV01000001">
    <property type="protein sequence ID" value="KOS15999.1"/>
    <property type="molecule type" value="Genomic_DNA"/>
</dbReference>
<organism evidence="2 3">
    <name type="scientific">Malassezia pachydermatis</name>
    <dbReference type="NCBI Taxonomy" id="77020"/>
    <lineage>
        <taxon>Eukaryota</taxon>
        <taxon>Fungi</taxon>
        <taxon>Dikarya</taxon>
        <taxon>Basidiomycota</taxon>
        <taxon>Ustilaginomycotina</taxon>
        <taxon>Malasseziomycetes</taxon>
        <taxon>Malasseziales</taxon>
        <taxon>Malasseziaceae</taxon>
        <taxon>Malassezia</taxon>
    </lineage>
</organism>
<evidence type="ECO:0000313" key="2">
    <source>
        <dbReference type="EMBL" id="KOS15999.1"/>
    </source>
</evidence>
<dbReference type="Gene3D" id="1.25.40.10">
    <property type="entry name" value="Tetratricopeptide repeat domain"/>
    <property type="match status" value="1"/>
</dbReference>
<reference evidence="2 3" key="1">
    <citation type="submission" date="2015-07" db="EMBL/GenBank/DDBJ databases">
        <title>Draft Genome Sequence of Malassezia furfur CBS1878 and Malassezia pachydermatis CBS1879.</title>
        <authorList>
            <person name="Triana S."/>
            <person name="Ohm R."/>
            <person name="Gonzalez A."/>
            <person name="DeCock H."/>
            <person name="Restrepo S."/>
            <person name="Celis A."/>
        </authorList>
    </citation>
    <scope>NUCLEOTIDE SEQUENCE [LARGE SCALE GENOMIC DNA]</scope>
    <source>
        <strain evidence="2 3">CBS 1879</strain>
    </source>
</reference>
<protein>
    <submittedName>
        <fullName evidence="2">Uncharacterized protein</fullName>
    </submittedName>
</protein>
<feature type="compositionally biased region" description="Basic residues" evidence="1">
    <location>
        <begin position="574"/>
        <end position="587"/>
    </location>
</feature>
<dbReference type="Proteomes" id="UP000037751">
    <property type="component" value="Unassembled WGS sequence"/>
</dbReference>
<dbReference type="GeneID" id="28729655"/>
<sequence>MSSVTAAEFLRAQALRGANLDPDPRGVDYSLFESQSDEYAQQKDLVAATVSSLPAPVASMQRAIHRGDYAAALKLFGQLQELETHLDTPLAEYASMARWCVASGAVKEALTFLARTPLASEAPRRTHHDVTQTLAWLVRSGDIPTMQRAILLAAEREYIHSIPSALLALYQGAFGGTTEAAPYWCVIAAALQRAGIDTVTLSHLFQRVVQAQIRARYPPMHEGMPSTSRHPHAFFPWDATTSALARGEAVTRRQKMTKHDQMRFHYYERAKDTVRMRSVLLGALRRNTLPPVELVATLLCATLSHTHILMPASDAQPAYRVSTGAFLRPLRRRLQPCHGLWETATLRALEKSGDWQAALRLWQLRFEPLPGIRESSMEELLSVPHTYAPTSSYGAAVARNSARRPTMQRDVRPRIVPTPYACATALRAMVRGYGPQGKALGALYSDILKAMVPGGPTATAACFEAFIAMASRVDAKRFLSQNAQRQHTSQLPTMWSMLADMRAMGTIPRATTWTLFLQALLRDPTRAHWRMALRLLRHMTSTVPTPSATPSSPATWPRATRGTYTGLLHVLQRRRPTARTRRQHRVICKMQQRDEDTTDRPNE</sequence>
<dbReference type="AlphaFoldDB" id="A0A0M9VQY5"/>
<dbReference type="OrthoDB" id="3360377at2759"/>
<dbReference type="RefSeq" id="XP_017993631.1">
    <property type="nucleotide sequence ID" value="XM_018137779.1"/>
</dbReference>
<evidence type="ECO:0000256" key="1">
    <source>
        <dbReference type="SAM" id="MobiDB-lite"/>
    </source>
</evidence>
<proteinExistence type="predicted"/>
<name>A0A0M9VQY5_9BASI</name>
<accession>A0A0M9VQY5</accession>
<evidence type="ECO:0000313" key="3">
    <source>
        <dbReference type="Proteomes" id="UP000037751"/>
    </source>
</evidence>